<gene>
    <name evidence="2" type="ORF">DCAR_0934133</name>
</gene>
<accession>A0AAF0XUN3</accession>
<feature type="region of interest" description="Disordered" evidence="1">
    <location>
        <begin position="1"/>
        <end position="65"/>
    </location>
</feature>
<dbReference type="KEGG" id="dcr:108202869"/>
<feature type="compositionally biased region" description="Polar residues" evidence="1">
    <location>
        <begin position="19"/>
        <end position="32"/>
    </location>
</feature>
<dbReference type="EMBL" id="CP093351">
    <property type="protein sequence ID" value="WOH14613.1"/>
    <property type="molecule type" value="Genomic_DNA"/>
</dbReference>
<protein>
    <submittedName>
        <fullName evidence="2">Uncharacterized protein</fullName>
    </submittedName>
</protein>
<sequence>MVTTRSMSGTNNKTKEFTMVTTRSMSGTNNKTKATRAKSGANDKTKVAGTNNKTKATKAKSGANDEIKAARAKKYGHKPWLEDSAKFAECDVDVTEKGILMKYARSLFMLKDFQVRYYKEHPPRPFVVPVEVLIAGNREWVKLSDKDKRPWIQLVKNKWAKGETLV</sequence>
<evidence type="ECO:0000313" key="3">
    <source>
        <dbReference type="Proteomes" id="UP000077755"/>
    </source>
</evidence>
<reference evidence="2" key="1">
    <citation type="journal article" date="2016" name="Nat. Genet.">
        <title>A high-quality carrot genome assembly provides new insights into carotenoid accumulation and asterid genome evolution.</title>
        <authorList>
            <person name="Iorizzo M."/>
            <person name="Ellison S."/>
            <person name="Senalik D."/>
            <person name="Zeng P."/>
            <person name="Satapoomin P."/>
            <person name="Huang J."/>
            <person name="Bowman M."/>
            <person name="Iovene M."/>
            <person name="Sanseverino W."/>
            <person name="Cavagnaro P."/>
            <person name="Yildiz M."/>
            <person name="Macko-Podgorni A."/>
            <person name="Moranska E."/>
            <person name="Grzebelus E."/>
            <person name="Grzebelus D."/>
            <person name="Ashrafi H."/>
            <person name="Zheng Z."/>
            <person name="Cheng S."/>
            <person name="Spooner D."/>
            <person name="Van Deynze A."/>
            <person name="Simon P."/>
        </authorList>
    </citation>
    <scope>NUCLEOTIDE SEQUENCE</scope>
    <source>
        <tissue evidence="2">Leaf</tissue>
    </source>
</reference>
<feature type="compositionally biased region" description="Polar residues" evidence="1">
    <location>
        <begin position="1"/>
        <end position="12"/>
    </location>
</feature>
<organism evidence="2 3">
    <name type="scientific">Daucus carota subsp. sativus</name>
    <name type="common">Carrot</name>
    <dbReference type="NCBI Taxonomy" id="79200"/>
    <lineage>
        <taxon>Eukaryota</taxon>
        <taxon>Viridiplantae</taxon>
        <taxon>Streptophyta</taxon>
        <taxon>Embryophyta</taxon>
        <taxon>Tracheophyta</taxon>
        <taxon>Spermatophyta</taxon>
        <taxon>Magnoliopsida</taxon>
        <taxon>eudicotyledons</taxon>
        <taxon>Gunneridae</taxon>
        <taxon>Pentapetalae</taxon>
        <taxon>asterids</taxon>
        <taxon>campanulids</taxon>
        <taxon>Apiales</taxon>
        <taxon>Apiaceae</taxon>
        <taxon>Apioideae</taxon>
        <taxon>Scandiceae</taxon>
        <taxon>Daucinae</taxon>
        <taxon>Daucus</taxon>
        <taxon>Daucus sect. Daucus</taxon>
    </lineage>
</organism>
<dbReference type="Proteomes" id="UP000077755">
    <property type="component" value="Chromosome 9"/>
</dbReference>
<proteinExistence type="predicted"/>
<name>A0AAF0XUN3_DAUCS</name>
<evidence type="ECO:0000256" key="1">
    <source>
        <dbReference type="SAM" id="MobiDB-lite"/>
    </source>
</evidence>
<reference evidence="2" key="2">
    <citation type="submission" date="2022-03" db="EMBL/GenBank/DDBJ databases">
        <title>Draft title - Genomic analysis of global carrot germplasm unveils the trajectory of domestication and the origin of high carotenoid orange carrot.</title>
        <authorList>
            <person name="Iorizzo M."/>
            <person name="Ellison S."/>
            <person name="Senalik D."/>
            <person name="Macko-Podgorni A."/>
            <person name="Grzebelus D."/>
            <person name="Bostan H."/>
            <person name="Rolling W."/>
            <person name="Curaba J."/>
            <person name="Simon P."/>
        </authorList>
    </citation>
    <scope>NUCLEOTIDE SEQUENCE</scope>
    <source>
        <tissue evidence="2">Leaf</tissue>
    </source>
</reference>
<evidence type="ECO:0000313" key="2">
    <source>
        <dbReference type="EMBL" id="WOH14613.1"/>
    </source>
</evidence>
<feature type="compositionally biased region" description="Low complexity" evidence="1">
    <location>
        <begin position="47"/>
        <end position="62"/>
    </location>
</feature>
<dbReference type="AlphaFoldDB" id="A0AAF0XUN3"/>
<keyword evidence="3" id="KW-1185">Reference proteome</keyword>